<sequence>MKRVWLTGALAAGLLQASPATAQDVAPILGTWAVDVTKLPVPPDARPKSVMITFSDVGDGKYRSNVDIILADGSESHGVAIYPLDGSAAPATGSNEADTVAVRTPEPNVLVMALSKGGVPGSIRIYTVAPDGNSQTETAVHYNENGIPVMRTNYFTRVR</sequence>
<dbReference type="EMBL" id="JAHFVK010000001">
    <property type="protein sequence ID" value="MBT2134010.1"/>
    <property type="molecule type" value="Genomic_DNA"/>
</dbReference>
<organism evidence="2 3">
    <name type="scientific">Croceibacterium selenioxidans</name>
    <dbReference type="NCBI Taxonomy" id="2838833"/>
    <lineage>
        <taxon>Bacteria</taxon>
        <taxon>Pseudomonadati</taxon>
        <taxon>Pseudomonadota</taxon>
        <taxon>Alphaproteobacteria</taxon>
        <taxon>Sphingomonadales</taxon>
        <taxon>Erythrobacteraceae</taxon>
        <taxon>Croceibacterium</taxon>
    </lineage>
</organism>
<reference evidence="2 3" key="1">
    <citation type="submission" date="2021-05" db="EMBL/GenBank/DDBJ databases">
        <title>Croceibacterium sp. LX-88 genome sequence.</title>
        <authorList>
            <person name="Luo X."/>
        </authorList>
    </citation>
    <scope>NUCLEOTIDE SEQUENCE [LARGE SCALE GENOMIC DNA]</scope>
    <source>
        <strain evidence="2 3">LX-88</strain>
    </source>
</reference>
<keyword evidence="1" id="KW-0732">Signal</keyword>
<proteinExistence type="predicted"/>
<gene>
    <name evidence="2" type="ORF">KK137_06655</name>
</gene>
<protein>
    <recommendedName>
        <fullName evidence="4">LuxR family transcriptional regulator</fullName>
    </recommendedName>
</protein>
<accession>A0ABS5W475</accession>
<feature type="signal peptide" evidence="1">
    <location>
        <begin position="1"/>
        <end position="22"/>
    </location>
</feature>
<evidence type="ECO:0008006" key="4">
    <source>
        <dbReference type="Google" id="ProtNLM"/>
    </source>
</evidence>
<evidence type="ECO:0000313" key="2">
    <source>
        <dbReference type="EMBL" id="MBT2134010.1"/>
    </source>
</evidence>
<dbReference type="RefSeq" id="WP_214535371.1">
    <property type="nucleotide sequence ID" value="NZ_JAHFVK010000001.1"/>
</dbReference>
<name>A0ABS5W475_9SPHN</name>
<keyword evidence="3" id="KW-1185">Reference proteome</keyword>
<evidence type="ECO:0000256" key="1">
    <source>
        <dbReference type="SAM" id="SignalP"/>
    </source>
</evidence>
<dbReference type="Proteomes" id="UP000811255">
    <property type="component" value="Unassembled WGS sequence"/>
</dbReference>
<comment type="caution">
    <text evidence="2">The sequence shown here is derived from an EMBL/GenBank/DDBJ whole genome shotgun (WGS) entry which is preliminary data.</text>
</comment>
<feature type="chain" id="PRO_5047330396" description="LuxR family transcriptional regulator" evidence="1">
    <location>
        <begin position="23"/>
        <end position="159"/>
    </location>
</feature>
<evidence type="ECO:0000313" key="3">
    <source>
        <dbReference type="Proteomes" id="UP000811255"/>
    </source>
</evidence>